<dbReference type="GO" id="GO:0003824">
    <property type="term" value="F:catalytic activity"/>
    <property type="evidence" value="ECO:0007669"/>
    <property type="project" value="InterPro"/>
</dbReference>
<evidence type="ECO:0000259" key="1">
    <source>
        <dbReference type="Pfam" id="PF01048"/>
    </source>
</evidence>
<evidence type="ECO:0000313" key="2">
    <source>
        <dbReference type="EMBL" id="KAF2403217.1"/>
    </source>
</evidence>
<dbReference type="Proteomes" id="UP000799640">
    <property type="component" value="Unassembled WGS sequence"/>
</dbReference>
<gene>
    <name evidence="2" type="ORF">EJ06DRAFT_323429</name>
</gene>
<dbReference type="PANTHER" id="PTHR46082">
    <property type="entry name" value="ATP/GTP-BINDING PROTEIN-RELATED"/>
    <property type="match status" value="1"/>
</dbReference>
<organism evidence="2 3">
    <name type="scientific">Trichodelitschia bisporula</name>
    <dbReference type="NCBI Taxonomy" id="703511"/>
    <lineage>
        <taxon>Eukaryota</taxon>
        <taxon>Fungi</taxon>
        <taxon>Dikarya</taxon>
        <taxon>Ascomycota</taxon>
        <taxon>Pezizomycotina</taxon>
        <taxon>Dothideomycetes</taxon>
        <taxon>Dothideomycetes incertae sedis</taxon>
        <taxon>Phaeotrichales</taxon>
        <taxon>Phaeotrichaceae</taxon>
        <taxon>Trichodelitschia</taxon>
    </lineage>
</organism>
<dbReference type="InterPro" id="IPR035994">
    <property type="entry name" value="Nucleoside_phosphorylase_sf"/>
</dbReference>
<proteinExistence type="predicted"/>
<feature type="domain" description="Nucleoside phosphorylase" evidence="1">
    <location>
        <begin position="19"/>
        <end position="257"/>
    </location>
</feature>
<dbReference type="OrthoDB" id="1577640at2759"/>
<dbReference type="Pfam" id="PF01048">
    <property type="entry name" value="PNP_UDP_1"/>
    <property type="match status" value="1"/>
</dbReference>
<accession>A0A6G1I589</accession>
<dbReference type="GO" id="GO:0009116">
    <property type="term" value="P:nucleoside metabolic process"/>
    <property type="evidence" value="ECO:0007669"/>
    <property type="project" value="InterPro"/>
</dbReference>
<dbReference type="InterPro" id="IPR000845">
    <property type="entry name" value="Nucleoside_phosphorylase_d"/>
</dbReference>
<dbReference type="PANTHER" id="PTHR46082:SF11">
    <property type="entry name" value="AAA+ ATPASE DOMAIN-CONTAINING PROTEIN-RELATED"/>
    <property type="match status" value="1"/>
</dbReference>
<dbReference type="AlphaFoldDB" id="A0A6G1I589"/>
<evidence type="ECO:0000313" key="3">
    <source>
        <dbReference type="Proteomes" id="UP000799640"/>
    </source>
</evidence>
<dbReference type="InterPro" id="IPR053137">
    <property type="entry name" value="NLR-like"/>
</dbReference>
<keyword evidence="3" id="KW-1185">Reference proteome</keyword>
<dbReference type="EMBL" id="ML996690">
    <property type="protein sequence ID" value="KAF2403217.1"/>
    <property type="molecule type" value="Genomic_DNA"/>
</dbReference>
<sequence>MLDEEHSSLPQNSSDDNIYTLGRIGEHNTVIVGLPAGFMGTSTAAWAASKMQATFSSIRFGLMVGIGGGVQSSKNDIRLGDVVVSQPSNGHGGVIQYDFGKTTPDKFERTGFLNSPPIVLLSAVANLRANYDLGGKILYHLTQLSCQPLFARENAGPDVLYRADYNHERPGTGDCEECKTDFIEQRQPRGDDFVIHYGTIASGNQVVRDATTRDRLSKDFGGVLCFEMEAAGLMNHFPCLVVRSICDYADSHKNKSWQPYAAATAAAYA</sequence>
<name>A0A6G1I589_9PEZI</name>
<dbReference type="Gene3D" id="3.40.50.1580">
    <property type="entry name" value="Nucleoside phosphorylase domain"/>
    <property type="match status" value="1"/>
</dbReference>
<dbReference type="SUPFAM" id="SSF53167">
    <property type="entry name" value="Purine and uridine phosphorylases"/>
    <property type="match status" value="1"/>
</dbReference>
<protein>
    <submittedName>
        <fullName evidence="2">Purine and uridine phosphorylase</fullName>
    </submittedName>
</protein>
<reference evidence="2" key="1">
    <citation type="journal article" date="2020" name="Stud. Mycol.">
        <title>101 Dothideomycetes genomes: a test case for predicting lifestyles and emergence of pathogens.</title>
        <authorList>
            <person name="Haridas S."/>
            <person name="Albert R."/>
            <person name="Binder M."/>
            <person name="Bloem J."/>
            <person name="Labutti K."/>
            <person name="Salamov A."/>
            <person name="Andreopoulos B."/>
            <person name="Baker S."/>
            <person name="Barry K."/>
            <person name="Bills G."/>
            <person name="Bluhm B."/>
            <person name="Cannon C."/>
            <person name="Castanera R."/>
            <person name="Culley D."/>
            <person name="Daum C."/>
            <person name="Ezra D."/>
            <person name="Gonzalez J."/>
            <person name="Henrissat B."/>
            <person name="Kuo A."/>
            <person name="Liang C."/>
            <person name="Lipzen A."/>
            <person name="Lutzoni F."/>
            <person name="Magnuson J."/>
            <person name="Mondo S."/>
            <person name="Nolan M."/>
            <person name="Ohm R."/>
            <person name="Pangilinan J."/>
            <person name="Park H.-J."/>
            <person name="Ramirez L."/>
            <person name="Alfaro M."/>
            <person name="Sun H."/>
            <person name="Tritt A."/>
            <person name="Yoshinaga Y."/>
            <person name="Zwiers L.-H."/>
            <person name="Turgeon B."/>
            <person name="Goodwin S."/>
            <person name="Spatafora J."/>
            <person name="Crous P."/>
            <person name="Grigoriev I."/>
        </authorList>
    </citation>
    <scope>NUCLEOTIDE SEQUENCE</scope>
    <source>
        <strain evidence="2">CBS 262.69</strain>
    </source>
</reference>